<dbReference type="Proteomes" id="UP001610335">
    <property type="component" value="Unassembled WGS sequence"/>
</dbReference>
<proteinExistence type="predicted"/>
<evidence type="ECO:0000313" key="3">
    <source>
        <dbReference type="Proteomes" id="UP001610335"/>
    </source>
</evidence>
<accession>A0ABR4IML8</accession>
<gene>
    <name evidence="2" type="ORF">BDW59DRAFT_142518</name>
</gene>
<keyword evidence="3" id="KW-1185">Reference proteome</keyword>
<keyword evidence="1" id="KW-0812">Transmembrane</keyword>
<keyword evidence="1" id="KW-1133">Transmembrane helix</keyword>
<protein>
    <submittedName>
        <fullName evidence="2">Uncharacterized protein</fullName>
    </submittedName>
</protein>
<sequence length="69" mass="7726">MDPLLFDILKMLSFSIFLPHSHGIFFTIGYCWAYLLSSSCSIVPVGIGTRVRSVIGRSITRFLGLTILF</sequence>
<dbReference type="EMBL" id="JBFXLS010000018">
    <property type="protein sequence ID" value="KAL2828926.1"/>
    <property type="molecule type" value="Genomic_DNA"/>
</dbReference>
<evidence type="ECO:0000313" key="2">
    <source>
        <dbReference type="EMBL" id="KAL2828926.1"/>
    </source>
</evidence>
<keyword evidence="1" id="KW-0472">Membrane</keyword>
<organism evidence="2 3">
    <name type="scientific">Aspergillus cavernicola</name>
    <dbReference type="NCBI Taxonomy" id="176166"/>
    <lineage>
        <taxon>Eukaryota</taxon>
        <taxon>Fungi</taxon>
        <taxon>Dikarya</taxon>
        <taxon>Ascomycota</taxon>
        <taxon>Pezizomycotina</taxon>
        <taxon>Eurotiomycetes</taxon>
        <taxon>Eurotiomycetidae</taxon>
        <taxon>Eurotiales</taxon>
        <taxon>Aspergillaceae</taxon>
        <taxon>Aspergillus</taxon>
        <taxon>Aspergillus subgen. Nidulantes</taxon>
    </lineage>
</organism>
<evidence type="ECO:0000256" key="1">
    <source>
        <dbReference type="SAM" id="Phobius"/>
    </source>
</evidence>
<feature type="transmembrane region" description="Helical" evidence="1">
    <location>
        <begin position="12"/>
        <end position="35"/>
    </location>
</feature>
<comment type="caution">
    <text evidence="2">The sequence shown here is derived from an EMBL/GenBank/DDBJ whole genome shotgun (WGS) entry which is preliminary data.</text>
</comment>
<reference evidence="2 3" key="1">
    <citation type="submission" date="2024-07" db="EMBL/GenBank/DDBJ databases">
        <title>Section-level genome sequencing and comparative genomics of Aspergillus sections Usti and Cavernicolus.</title>
        <authorList>
            <consortium name="Lawrence Berkeley National Laboratory"/>
            <person name="Nybo J.L."/>
            <person name="Vesth T.C."/>
            <person name="Theobald S."/>
            <person name="Frisvad J.C."/>
            <person name="Larsen T.O."/>
            <person name="Kjaerboelling I."/>
            <person name="Rothschild-Mancinelli K."/>
            <person name="Lyhne E.K."/>
            <person name="Kogle M.E."/>
            <person name="Barry K."/>
            <person name="Clum A."/>
            <person name="Na H."/>
            <person name="Ledsgaard L."/>
            <person name="Lin J."/>
            <person name="Lipzen A."/>
            <person name="Kuo A."/>
            <person name="Riley R."/>
            <person name="Mondo S."/>
            <person name="LaButti K."/>
            <person name="Haridas S."/>
            <person name="Pangalinan J."/>
            <person name="Salamov A.A."/>
            <person name="Simmons B.A."/>
            <person name="Magnuson J.K."/>
            <person name="Chen J."/>
            <person name="Drula E."/>
            <person name="Henrissat B."/>
            <person name="Wiebenga A."/>
            <person name="Lubbers R.J."/>
            <person name="Gomes A.C."/>
            <person name="Makela M.R."/>
            <person name="Stajich J."/>
            <person name="Grigoriev I.V."/>
            <person name="Mortensen U.H."/>
            <person name="De vries R.P."/>
            <person name="Baker S.E."/>
            <person name="Andersen M.R."/>
        </authorList>
    </citation>
    <scope>NUCLEOTIDE SEQUENCE [LARGE SCALE GENOMIC DNA]</scope>
    <source>
        <strain evidence="2 3">CBS 600.67</strain>
    </source>
</reference>
<name>A0ABR4IML8_9EURO</name>